<accession>A0A1X1XDX9</accession>
<proteinExistence type="predicted"/>
<keyword evidence="1" id="KW-0472">Membrane</keyword>
<organism evidence="2 3">
    <name type="scientific">Mycobacterium kyorinense</name>
    <dbReference type="NCBI Taxonomy" id="487514"/>
    <lineage>
        <taxon>Bacteria</taxon>
        <taxon>Bacillati</taxon>
        <taxon>Actinomycetota</taxon>
        <taxon>Actinomycetes</taxon>
        <taxon>Mycobacteriales</taxon>
        <taxon>Mycobacteriaceae</taxon>
        <taxon>Mycobacterium</taxon>
    </lineage>
</organism>
<comment type="caution">
    <text evidence="2">The sequence shown here is derived from an EMBL/GenBank/DDBJ whole genome shotgun (WGS) entry which is preliminary data.</text>
</comment>
<gene>
    <name evidence="2" type="ORF">AWC14_15635</name>
</gene>
<dbReference type="EMBL" id="LQPE01000171">
    <property type="protein sequence ID" value="ORV96943.1"/>
    <property type="molecule type" value="Genomic_DNA"/>
</dbReference>
<evidence type="ECO:0000313" key="2">
    <source>
        <dbReference type="EMBL" id="ORV96943.1"/>
    </source>
</evidence>
<evidence type="ECO:0000256" key="1">
    <source>
        <dbReference type="SAM" id="Phobius"/>
    </source>
</evidence>
<dbReference type="STRING" id="487514.A5707_16055"/>
<dbReference type="Proteomes" id="UP000193487">
    <property type="component" value="Unassembled WGS sequence"/>
</dbReference>
<evidence type="ECO:0000313" key="3">
    <source>
        <dbReference type="Proteomes" id="UP000193487"/>
    </source>
</evidence>
<sequence>MDWVQDRWHELITAGSTTWLALGTWAVLAVGVFALWWANRQVRRNRELSIEETRPHVGMFMEPHAADWHVMELVVRNFGKTAAYNIRFAFAHPPTVAAYENSSDGYADVVELHLPDELATLAPNQEWRTVWDSAVERAELGDDIESRFTGTLTYYDRPHDRPRWKFWRPARRRFETQAVLDWDALPPVQRVELMSAHDLAKREKQKLELLRGVLRYFHYASTEPRPDVFRSEIERINRAADETQERWRARQQLDDPTDVHLRWGRPEEAVGKHRV</sequence>
<keyword evidence="1" id="KW-0812">Transmembrane</keyword>
<dbReference type="RefSeq" id="WP_045377475.1">
    <property type="nucleotide sequence ID" value="NZ_BBKA01000041.1"/>
</dbReference>
<keyword evidence="3" id="KW-1185">Reference proteome</keyword>
<dbReference type="AlphaFoldDB" id="A0A1X1XDX9"/>
<protein>
    <submittedName>
        <fullName evidence="2">Uncharacterized protein</fullName>
    </submittedName>
</protein>
<feature type="transmembrane region" description="Helical" evidence="1">
    <location>
        <begin position="20"/>
        <end position="38"/>
    </location>
</feature>
<name>A0A1X1XDX9_9MYCO</name>
<reference evidence="2 3" key="1">
    <citation type="submission" date="2016-01" db="EMBL/GenBank/DDBJ databases">
        <title>The new phylogeny of the genus Mycobacterium.</title>
        <authorList>
            <person name="Tarcisio F."/>
            <person name="Conor M."/>
            <person name="Antonella G."/>
            <person name="Elisabetta G."/>
            <person name="Giulia F.S."/>
            <person name="Sara T."/>
            <person name="Anna F."/>
            <person name="Clotilde B."/>
            <person name="Roberto B."/>
            <person name="Veronica D.S."/>
            <person name="Fabio R."/>
            <person name="Monica P."/>
            <person name="Olivier J."/>
            <person name="Enrico T."/>
            <person name="Nicola S."/>
        </authorList>
    </citation>
    <scope>NUCLEOTIDE SEQUENCE [LARGE SCALE GENOMIC DNA]</scope>
    <source>
        <strain evidence="2 3">DSM 45166</strain>
    </source>
</reference>
<keyword evidence="1" id="KW-1133">Transmembrane helix</keyword>